<dbReference type="Gramene" id="Psat04G0582700-T1">
    <property type="protein sequence ID" value="KAI5422528.1"/>
    <property type="gene ID" value="KIW84_045827"/>
</dbReference>
<accession>A0A9D5AUM8</accession>
<dbReference type="SUPFAM" id="SSF49723">
    <property type="entry name" value="Lipase/lipooxygenase domain (PLAT/LH2 domain)"/>
    <property type="match status" value="1"/>
</dbReference>
<dbReference type="InterPro" id="IPR036392">
    <property type="entry name" value="PLAT/LH2_dom_sf"/>
</dbReference>
<dbReference type="EMBL" id="JAMSHJ010000004">
    <property type="protein sequence ID" value="KAI5422528.1"/>
    <property type="molecule type" value="Genomic_DNA"/>
</dbReference>
<dbReference type="AlphaFoldDB" id="A0A9D5AUM8"/>
<reference evidence="2 3" key="1">
    <citation type="journal article" date="2022" name="Nat. Genet.">
        <title>Improved pea reference genome and pan-genome highlight genomic features and evolutionary characteristics.</title>
        <authorList>
            <person name="Yang T."/>
            <person name="Liu R."/>
            <person name="Luo Y."/>
            <person name="Hu S."/>
            <person name="Wang D."/>
            <person name="Wang C."/>
            <person name="Pandey M.K."/>
            <person name="Ge S."/>
            <person name="Xu Q."/>
            <person name="Li N."/>
            <person name="Li G."/>
            <person name="Huang Y."/>
            <person name="Saxena R.K."/>
            <person name="Ji Y."/>
            <person name="Li M."/>
            <person name="Yan X."/>
            <person name="He Y."/>
            <person name="Liu Y."/>
            <person name="Wang X."/>
            <person name="Xiang C."/>
            <person name="Varshney R.K."/>
            <person name="Ding H."/>
            <person name="Gao S."/>
            <person name="Zong X."/>
        </authorList>
    </citation>
    <scope>NUCLEOTIDE SEQUENCE [LARGE SCALE GENOMIC DNA]</scope>
    <source>
        <strain evidence="2 3">cv. Zhongwan 6</strain>
    </source>
</reference>
<organism evidence="2 3">
    <name type="scientific">Pisum sativum</name>
    <name type="common">Garden pea</name>
    <name type="synonym">Lathyrus oleraceus</name>
    <dbReference type="NCBI Taxonomy" id="3888"/>
    <lineage>
        <taxon>Eukaryota</taxon>
        <taxon>Viridiplantae</taxon>
        <taxon>Streptophyta</taxon>
        <taxon>Embryophyta</taxon>
        <taxon>Tracheophyta</taxon>
        <taxon>Spermatophyta</taxon>
        <taxon>Magnoliopsida</taxon>
        <taxon>eudicotyledons</taxon>
        <taxon>Gunneridae</taxon>
        <taxon>Pentapetalae</taxon>
        <taxon>rosids</taxon>
        <taxon>fabids</taxon>
        <taxon>Fabales</taxon>
        <taxon>Fabaceae</taxon>
        <taxon>Papilionoideae</taxon>
        <taxon>50 kb inversion clade</taxon>
        <taxon>NPAAA clade</taxon>
        <taxon>Hologalegina</taxon>
        <taxon>IRL clade</taxon>
        <taxon>Fabeae</taxon>
        <taxon>Lathyrus</taxon>
    </lineage>
</organism>
<protein>
    <recommendedName>
        <fullName evidence="1">PLAT domain-containing protein</fullName>
    </recommendedName>
</protein>
<dbReference type="Gene3D" id="2.60.60.20">
    <property type="entry name" value="PLAT/LH2 domain"/>
    <property type="match status" value="1"/>
</dbReference>
<sequence length="119" mass="12789">MISIARGRFNRSQKVKGTVVLMHKNVLDINALTSLIKSGFKVANSIAGSICDTCTSTLGFSVALRLISATNADESGKGKVGKRTFLEGIVTSIPILGAGQCAFNVHFKWDSEMVLENWV</sequence>
<feature type="domain" description="PLAT" evidence="1">
    <location>
        <begin position="13"/>
        <end position="117"/>
    </location>
</feature>
<evidence type="ECO:0000313" key="3">
    <source>
        <dbReference type="Proteomes" id="UP001058974"/>
    </source>
</evidence>
<dbReference type="SMART" id="SM00308">
    <property type="entry name" value="LH2"/>
    <property type="match status" value="1"/>
</dbReference>
<dbReference type="Proteomes" id="UP001058974">
    <property type="component" value="Chromosome 4"/>
</dbReference>
<name>A0A9D5AUM8_PEA</name>
<dbReference type="InterPro" id="IPR001024">
    <property type="entry name" value="PLAT/LH2_dom"/>
</dbReference>
<dbReference type="Gramene" id="PSAT_LOCUS15327_t1">
    <property type="protein sequence ID" value="CAL5195671.1"/>
    <property type="gene ID" value="PSAT_LOCUS15327"/>
</dbReference>
<proteinExistence type="predicted"/>
<evidence type="ECO:0000313" key="2">
    <source>
        <dbReference type="EMBL" id="KAI5422528.1"/>
    </source>
</evidence>
<gene>
    <name evidence="2" type="ORF">KIW84_045827</name>
</gene>
<comment type="caution">
    <text evidence="2">The sequence shown here is derived from an EMBL/GenBank/DDBJ whole genome shotgun (WGS) entry which is preliminary data.</text>
</comment>
<keyword evidence="3" id="KW-1185">Reference proteome</keyword>
<evidence type="ECO:0000259" key="1">
    <source>
        <dbReference type="SMART" id="SM00308"/>
    </source>
</evidence>